<evidence type="ECO:0000256" key="1">
    <source>
        <dbReference type="SAM" id="MobiDB-lite"/>
    </source>
</evidence>
<feature type="region of interest" description="Disordered" evidence="1">
    <location>
        <begin position="1"/>
        <end position="67"/>
    </location>
</feature>
<feature type="compositionally biased region" description="Low complexity" evidence="1">
    <location>
        <begin position="39"/>
        <end position="51"/>
    </location>
</feature>
<name>A0A6V7QXV7_ANACO</name>
<gene>
    <name evidence="2" type="ORF">CB5_LOCUS31301</name>
</gene>
<evidence type="ECO:0000313" key="2">
    <source>
        <dbReference type="EMBL" id="CAD1848090.1"/>
    </source>
</evidence>
<protein>
    <submittedName>
        <fullName evidence="2">Uncharacterized protein</fullName>
    </submittedName>
</protein>
<proteinExistence type="predicted"/>
<reference evidence="2" key="1">
    <citation type="submission" date="2020-07" db="EMBL/GenBank/DDBJ databases">
        <authorList>
            <person name="Lin J."/>
        </authorList>
    </citation>
    <scope>NUCLEOTIDE SEQUENCE</scope>
</reference>
<dbReference type="AlphaFoldDB" id="A0A6V7QXV7"/>
<organism evidence="2">
    <name type="scientific">Ananas comosus var. bracteatus</name>
    <name type="common">red pineapple</name>
    <dbReference type="NCBI Taxonomy" id="296719"/>
    <lineage>
        <taxon>Eukaryota</taxon>
        <taxon>Viridiplantae</taxon>
        <taxon>Streptophyta</taxon>
        <taxon>Embryophyta</taxon>
        <taxon>Tracheophyta</taxon>
        <taxon>Spermatophyta</taxon>
        <taxon>Magnoliopsida</taxon>
        <taxon>Liliopsida</taxon>
        <taxon>Poales</taxon>
        <taxon>Bromeliaceae</taxon>
        <taxon>Bromelioideae</taxon>
        <taxon>Ananas</taxon>
    </lineage>
</organism>
<feature type="region of interest" description="Disordered" evidence="1">
    <location>
        <begin position="101"/>
        <end position="126"/>
    </location>
</feature>
<feature type="compositionally biased region" description="Pro residues" evidence="1">
    <location>
        <begin position="103"/>
        <end position="114"/>
    </location>
</feature>
<dbReference type="EMBL" id="CAJEUB010000067">
    <property type="protein sequence ID" value="CAD1848090.1"/>
    <property type="molecule type" value="Genomic_DNA"/>
</dbReference>
<feature type="compositionally biased region" description="Basic and acidic residues" evidence="1">
    <location>
        <begin position="9"/>
        <end position="19"/>
    </location>
</feature>
<sequence length="181" mass="18928">MMTRWTRSIRSDNHLELRVNHSPGDGDTSRRPPQPPSPSSSSSSSSSARSRGCPELRDPAVVGGPIPLPAPPRPHALLPSPLLPIHLLLRDVLHFACLSIRRPSPPVTPQPPPVGSEGRSGAGPGNPGVVPDAAVRSWRGVQEGSVGQSARCAWQNSEAATPCAADGVLPCVPSGMHRLVA</sequence>
<accession>A0A6V7QXV7</accession>